<dbReference type="STRING" id="113653.GAH_01717"/>
<dbReference type="EMBL" id="CP011267">
    <property type="protein sequence ID" value="AKG91000.1"/>
    <property type="molecule type" value="Genomic_DNA"/>
</dbReference>
<accession>A0A0F7IGF9</accession>
<evidence type="ECO:0000313" key="3">
    <source>
        <dbReference type="Proteomes" id="UP000034723"/>
    </source>
</evidence>
<dbReference type="OrthoDB" id="11867at2157"/>
<dbReference type="PANTHER" id="PTHR42923:SF3">
    <property type="entry name" value="PROTOPORPHYRINOGEN OXIDASE"/>
    <property type="match status" value="1"/>
</dbReference>
<dbReference type="Proteomes" id="UP000034723">
    <property type="component" value="Chromosome"/>
</dbReference>
<dbReference type="InterPro" id="IPR002937">
    <property type="entry name" value="Amino_oxidase"/>
</dbReference>
<dbReference type="GeneID" id="24804286"/>
<organism evidence="2 3">
    <name type="scientific">Geoglobus ahangari</name>
    <dbReference type="NCBI Taxonomy" id="113653"/>
    <lineage>
        <taxon>Archaea</taxon>
        <taxon>Methanobacteriati</taxon>
        <taxon>Methanobacteriota</taxon>
        <taxon>Archaeoglobi</taxon>
        <taxon>Archaeoglobales</taxon>
        <taxon>Archaeoglobaceae</taxon>
        <taxon>Geoglobus</taxon>
    </lineage>
</organism>
<evidence type="ECO:0000313" key="2">
    <source>
        <dbReference type="EMBL" id="AKG91000.1"/>
    </source>
</evidence>
<sequence length="405" mass="45874">MRVAVVGAGLAGLNAARMLSEYCKVDVYEAGEVGGLAGSYCAGRYCIEAFYHHFFRGDEYLLSLIDELGLGGKVVWRVAKVGQEFQGRIYPLNTPVEILAYPGMSLLDKVRLTAFTLKARRKRFEEYDDVGVLDGLRGDAGERLIERFFMPLLRSKFGDNFERVSYAWLLARVSLRSNRKLSGEELGYLRGGMYQLVEKLSEGLNVVRERAAVKKTSRWSVNGREYDAVIYTAPLPELGELAKTLGIAEVEYQSSICLLLGMDESFTDSLYWVNYSSAPFGATIEHTNFMPLEDYGERLMYVASYTTPDRVLEMSDEEVFRTYTRHLERYGLDAEGIRWWKVFRAKYSGPVYERGFRRKITPYRVAEGFYVAGMTSEANYPERSMNGSLLAGKKAAEQLISDLLS</sequence>
<dbReference type="SUPFAM" id="SSF51905">
    <property type="entry name" value="FAD/NAD(P)-binding domain"/>
    <property type="match status" value="1"/>
</dbReference>
<dbReference type="KEGG" id="gah:GAH_01717"/>
<dbReference type="Pfam" id="PF01593">
    <property type="entry name" value="Amino_oxidase"/>
    <property type="match status" value="1"/>
</dbReference>
<dbReference type="RefSeq" id="WP_048096105.1">
    <property type="nucleotide sequence ID" value="NZ_CP011267.1"/>
</dbReference>
<dbReference type="NCBIfam" id="NF005560">
    <property type="entry name" value="PRK07233.1"/>
    <property type="match status" value="1"/>
</dbReference>
<dbReference type="Gene3D" id="3.50.50.60">
    <property type="entry name" value="FAD/NAD(P)-binding domain"/>
    <property type="match status" value="1"/>
</dbReference>
<dbReference type="InterPro" id="IPR050464">
    <property type="entry name" value="Zeta_carotene_desat/Oxidored"/>
</dbReference>
<dbReference type="InParanoid" id="A0A0F7IGF9"/>
<dbReference type="PATRIC" id="fig|113653.22.peg.1689"/>
<proteinExistence type="predicted"/>
<keyword evidence="3" id="KW-1185">Reference proteome</keyword>
<reference evidence="2 3" key="1">
    <citation type="submission" date="2015-04" db="EMBL/GenBank/DDBJ databases">
        <title>The complete genome sequence of the hyperthermophilic, obligate iron-reducing archaeon Geoglobus ahangari strain 234T.</title>
        <authorList>
            <person name="Manzella M.P."/>
            <person name="Holmes D.E."/>
            <person name="Rocheleau J.M."/>
            <person name="Chung A."/>
            <person name="Reguera G."/>
            <person name="Kashefi K."/>
        </authorList>
    </citation>
    <scope>NUCLEOTIDE SEQUENCE [LARGE SCALE GENOMIC DNA]</scope>
    <source>
        <strain evidence="2 3">234</strain>
    </source>
</reference>
<name>A0A0F7IGF9_9EURY</name>
<dbReference type="InterPro" id="IPR036188">
    <property type="entry name" value="FAD/NAD-bd_sf"/>
</dbReference>
<protein>
    <submittedName>
        <fullName evidence="2">Protoporphyrinogen oxidase</fullName>
    </submittedName>
</protein>
<dbReference type="AlphaFoldDB" id="A0A0F7IGF9"/>
<dbReference type="HOGENOM" id="CLU_051347_0_0_2"/>
<gene>
    <name evidence="2" type="ORF">GAH_01717</name>
</gene>
<dbReference type="GO" id="GO:0016491">
    <property type="term" value="F:oxidoreductase activity"/>
    <property type="evidence" value="ECO:0007669"/>
    <property type="project" value="InterPro"/>
</dbReference>
<dbReference type="PANTHER" id="PTHR42923">
    <property type="entry name" value="PROTOPORPHYRINOGEN OXIDASE"/>
    <property type="match status" value="1"/>
</dbReference>
<feature type="domain" description="Amine oxidase" evidence="1">
    <location>
        <begin position="10"/>
        <end position="400"/>
    </location>
</feature>
<evidence type="ECO:0000259" key="1">
    <source>
        <dbReference type="Pfam" id="PF01593"/>
    </source>
</evidence>